<sequence length="243" mass="26011">MKKARFHLRLPASRPQFPAGGAKVRKAGGKLALLVGSAVLAGCATQSPPSSQNGSSAAVDTPAKRVARYSLPSHPVPSWKDSISPLPSRTEPLDPEKILSGQWQDDKAGAGMGGQAELAAYALNYLGVRYRLGGSSPEAGFDCSGLVTYVSREVLGLQLPRRAEEISRVGDPIDIGDLQPGDLVFYNTLRRKFSHVGIYLGDGRFVHSPSSGGVVRVESMDMAYWKKRFNGARRLASSESASR</sequence>
<evidence type="ECO:0000313" key="7">
    <source>
        <dbReference type="EMBL" id="RZS86542.1"/>
    </source>
</evidence>
<evidence type="ECO:0000256" key="5">
    <source>
        <dbReference type="SAM" id="MobiDB-lite"/>
    </source>
</evidence>
<dbReference type="PANTHER" id="PTHR47053:SF1">
    <property type="entry name" value="MUREIN DD-ENDOPEPTIDASE MEPH-RELATED"/>
    <property type="match status" value="1"/>
</dbReference>
<keyword evidence="4" id="KW-0788">Thiol protease</keyword>
<reference evidence="7 8" key="1">
    <citation type="submission" date="2019-02" db="EMBL/GenBank/DDBJ databases">
        <title>Genomic Encyclopedia of Type Strains, Phase IV (KMG-IV): sequencing the most valuable type-strain genomes for metagenomic binning, comparative biology and taxonomic classification.</title>
        <authorList>
            <person name="Goeker M."/>
        </authorList>
    </citation>
    <scope>NUCLEOTIDE SEQUENCE [LARGE SCALE GENOMIC DNA]</scope>
    <source>
        <strain evidence="7 8">K24</strain>
    </source>
</reference>
<dbReference type="Pfam" id="PF00877">
    <property type="entry name" value="NLPC_P60"/>
    <property type="match status" value="1"/>
</dbReference>
<dbReference type="PANTHER" id="PTHR47053">
    <property type="entry name" value="MUREIN DD-ENDOPEPTIDASE MEPH-RELATED"/>
    <property type="match status" value="1"/>
</dbReference>
<accession>A0A4Q7NN98</accession>
<dbReference type="SUPFAM" id="SSF54001">
    <property type="entry name" value="Cysteine proteinases"/>
    <property type="match status" value="1"/>
</dbReference>
<dbReference type="EMBL" id="SGXC01000001">
    <property type="protein sequence ID" value="RZS86542.1"/>
    <property type="molecule type" value="Genomic_DNA"/>
</dbReference>
<gene>
    <name evidence="7" type="ORF">EV675_2585</name>
</gene>
<evidence type="ECO:0000256" key="1">
    <source>
        <dbReference type="ARBA" id="ARBA00007074"/>
    </source>
</evidence>
<organism evidence="7 8">
    <name type="scientific">Pigmentiphaga kullae</name>
    <dbReference type="NCBI Taxonomy" id="151784"/>
    <lineage>
        <taxon>Bacteria</taxon>
        <taxon>Pseudomonadati</taxon>
        <taxon>Pseudomonadota</taxon>
        <taxon>Betaproteobacteria</taxon>
        <taxon>Burkholderiales</taxon>
        <taxon>Alcaligenaceae</taxon>
        <taxon>Pigmentiphaga</taxon>
    </lineage>
</organism>
<comment type="similarity">
    <text evidence="1">Belongs to the peptidase C40 family.</text>
</comment>
<proteinExistence type="inferred from homology"/>
<feature type="domain" description="NlpC/P60" evidence="6">
    <location>
        <begin position="112"/>
        <end position="236"/>
    </location>
</feature>
<dbReference type="RefSeq" id="WP_423213211.1">
    <property type="nucleotide sequence ID" value="NZ_SGXC01000001.1"/>
</dbReference>
<dbReference type="GO" id="GO:0008234">
    <property type="term" value="F:cysteine-type peptidase activity"/>
    <property type="evidence" value="ECO:0007669"/>
    <property type="project" value="UniProtKB-KW"/>
</dbReference>
<dbReference type="AlphaFoldDB" id="A0A4Q7NN98"/>
<keyword evidence="3" id="KW-0378">Hydrolase</keyword>
<protein>
    <submittedName>
        <fullName evidence="7">NlpC/P60 family protein</fullName>
    </submittedName>
</protein>
<name>A0A4Q7NN98_9BURK</name>
<dbReference type="InterPro" id="IPR051202">
    <property type="entry name" value="Peptidase_C40"/>
</dbReference>
<evidence type="ECO:0000256" key="3">
    <source>
        <dbReference type="ARBA" id="ARBA00022801"/>
    </source>
</evidence>
<dbReference type="PROSITE" id="PS51935">
    <property type="entry name" value="NLPC_P60"/>
    <property type="match status" value="1"/>
</dbReference>
<dbReference type="GO" id="GO:0006508">
    <property type="term" value="P:proteolysis"/>
    <property type="evidence" value="ECO:0007669"/>
    <property type="project" value="UniProtKB-KW"/>
</dbReference>
<keyword evidence="8" id="KW-1185">Reference proteome</keyword>
<feature type="region of interest" description="Disordered" evidence="5">
    <location>
        <begin position="1"/>
        <end position="22"/>
    </location>
</feature>
<keyword evidence="2" id="KW-0645">Protease</keyword>
<dbReference type="Proteomes" id="UP000292445">
    <property type="component" value="Unassembled WGS sequence"/>
</dbReference>
<evidence type="ECO:0000313" key="8">
    <source>
        <dbReference type="Proteomes" id="UP000292445"/>
    </source>
</evidence>
<dbReference type="Gene3D" id="3.90.1720.10">
    <property type="entry name" value="endopeptidase domain like (from Nostoc punctiforme)"/>
    <property type="match status" value="1"/>
</dbReference>
<evidence type="ECO:0000256" key="2">
    <source>
        <dbReference type="ARBA" id="ARBA00022670"/>
    </source>
</evidence>
<feature type="region of interest" description="Disordered" evidence="5">
    <location>
        <begin position="70"/>
        <end position="90"/>
    </location>
</feature>
<dbReference type="InterPro" id="IPR000064">
    <property type="entry name" value="NLP_P60_dom"/>
</dbReference>
<comment type="caution">
    <text evidence="7">The sequence shown here is derived from an EMBL/GenBank/DDBJ whole genome shotgun (WGS) entry which is preliminary data.</text>
</comment>
<dbReference type="InterPro" id="IPR038765">
    <property type="entry name" value="Papain-like_cys_pep_sf"/>
</dbReference>
<evidence type="ECO:0000256" key="4">
    <source>
        <dbReference type="ARBA" id="ARBA00022807"/>
    </source>
</evidence>
<evidence type="ECO:0000259" key="6">
    <source>
        <dbReference type="PROSITE" id="PS51935"/>
    </source>
</evidence>